<dbReference type="AlphaFoldDB" id="A0A4V4NGA8"/>
<dbReference type="Pfam" id="PF08164">
    <property type="entry name" value="TRAUB"/>
    <property type="match status" value="1"/>
</dbReference>
<evidence type="ECO:0000256" key="2">
    <source>
        <dbReference type="ARBA" id="ARBA00013850"/>
    </source>
</evidence>
<dbReference type="PANTHER" id="PTHR15565:SF0">
    <property type="entry name" value="PROTEIN AATF"/>
    <property type="match status" value="1"/>
</dbReference>
<proteinExistence type="inferred from homology"/>
<dbReference type="STRING" id="52247.A0A4V4NGA8"/>
<feature type="region of interest" description="Disordered" evidence="3">
    <location>
        <begin position="94"/>
        <end position="197"/>
    </location>
</feature>
<sequence>MAVKASNKKTLGEKIAAKLNRSKTKDFDIEDESFQVSTKVNETDDSDGDEDKELEELSKREHYVKVSKSKIRDTTINLGEKYVGAKVERDHIFENVSEDEELLKNDDVTDDNDSNTNENSFSDDSSFSSHADALKSDPNFPSDSENEFDDNSEHHSENDSDDSGSDFQIESKQDFEDEVGMENERDGSDDNESDSFKRDKIAKLLDNEKRQILNRLSTSAKSDAIKGYTVLRQGSEYDKILDARIKIQKAVISSNYLPVDKKSFLEFRTKETDHILNTTEEKLYSLIDRLLQLRSNQLVKDGLLKDQLIDSSSKKRKLSEYLGTNKKINEAVEPITKSVLVKWSNRVQSASGVGALNQGKFKVINQSVWSQVANQLGDVERLIKRTRINRRGIVPLGYDESSNTKDNEEDDDNGDDDNDDESDDNRTRTAGLSNVDKSLQSNTNIFDDDDFYRLLLNDMINKKLDQKQAQSSAVLMLSRNKMQKSYDRMATKGRKLKYTVQEPLQQFEIPRRKYYTWNDEQIDELFAGLFGTNFNVEESDENEEEIVTDEQKVEDLSKLRESTVKLFG</sequence>
<dbReference type="GO" id="GO:0000462">
    <property type="term" value="P:maturation of SSU-rRNA from tricistronic rRNA transcript (SSU-rRNA, 5.8S rRNA, LSU-rRNA)"/>
    <property type="evidence" value="ECO:0007669"/>
    <property type="project" value="TreeGrafter"/>
</dbReference>
<protein>
    <recommendedName>
        <fullName evidence="2">Protein BFR2</fullName>
    </recommendedName>
</protein>
<keyword evidence="7" id="KW-1185">Reference proteome</keyword>
<evidence type="ECO:0000313" key="7">
    <source>
        <dbReference type="Proteomes" id="UP000307173"/>
    </source>
</evidence>
<dbReference type="EMBL" id="SELW01000033">
    <property type="protein sequence ID" value="TID31270.1"/>
    <property type="molecule type" value="Genomic_DNA"/>
</dbReference>
<dbReference type="GO" id="GO:0005730">
    <property type="term" value="C:nucleolus"/>
    <property type="evidence" value="ECO:0007669"/>
    <property type="project" value="TreeGrafter"/>
</dbReference>
<accession>A0A4V4NGA8</accession>
<dbReference type="PANTHER" id="PTHR15565">
    <property type="entry name" value="AATF PROTEIN APOPTOSIS ANTAGONIZING TRANSCRIPTION FACTOR"/>
    <property type="match status" value="1"/>
</dbReference>
<feature type="compositionally biased region" description="Acidic residues" evidence="3">
    <location>
        <begin position="407"/>
        <end position="423"/>
    </location>
</feature>
<feature type="domain" description="Apoptosis-antagonizing transcription factor C-terminal" evidence="4">
    <location>
        <begin position="452"/>
        <end position="530"/>
    </location>
</feature>
<evidence type="ECO:0000259" key="5">
    <source>
        <dbReference type="Pfam" id="PF13339"/>
    </source>
</evidence>
<reference evidence="6 7" key="1">
    <citation type="journal article" date="2019" name="Front. Genet.">
        <title>Whole-Genome Sequencing of the Opportunistic Yeast Pathogen Candida inconspicua Uncovers Its Hybrid Origin.</title>
        <authorList>
            <person name="Mixao V."/>
            <person name="Hansen A.P."/>
            <person name="Saus E."/>
            <person name="Boekhout T."/>
            <person name="Lass-Florl C."/>
            <person name="Gabaldon T."/>
        </authorList>
    </citation>
    <scope>NUCLEOTIDE SEQUENCE [LARGE SCALE GENOMIC DNA]</scope>
    <source>
        <strain evidence="6 7">CBS 180</strain>
    </source>
</reference>
<gene>
    <name evidence="6" type="ORF">CANINC_000111</name>
</gene>
<feature type="compositionally biased region" description="Basic and acidic residues" evidence="3">
    <location>
        <begin position="182"/>
        <end position="197"/>
    </location>
</feature>
<comment type="similarity">
    <text evidence="1">Belongs to the AATF family.</text>
</comment>
<dbReference type="Proteomes" id="UP000307173">
    <property type="component" value="Unassembled WGS sequence"/>
</dbReference>
<evidence type="ECO:0000313" key="6">
    <source>
        <dbReference type="EMBL" id="TID31270.1"/>
    </source>
</evidence>
<feature type="compositionally biased region" description="Low complexity" evidence="3">
    <location>
        <begin position="114"/>
        <end position="129"/>
    </location>
</feature>
<dbReference type="InterPro" id="IPR039223">
    <property type="entry name" value="AATF/Bfr2"/>
</dbReference>
<feature type="region of interest" description="Disordered" evidence="3">
    <location>
        <begin position="30"/>
        <end position="58"/>
    </location>
</feature>
<evidence type="ECO:0000256" key="3">
    <source>
        <dbReference type="SAM" id="MobiDB-lite"/>
    </source>
</evidence>
<organism evidence="6 7">
    <name type="scientific">Pichia inconspicua</name>
    <dbReference type="NCBI Taxonomy" id="52247"/>
    <lineage>
        <taxon>Eukaryota</taxon>
        <taxon>Fungi</taxon>
        <taxon>Dikarya</taxon>
        <taxon>Ascomycota</taxon>
        <taxon>Saccharomycotina</taxon>
        <taxon>Pichiomycetes</taxon>
        <taxon>Pichiales</taxon>
        <taxon>Pichiaceae</taxon>
        <taxon>Pichia</taxon>
    </lineage>
</organism>
<dbReference type="InterPro" id="IPR025160">
    <property type="entry name" value="AATF"/>
</dbReference>
<comment type="caution">
    <text evidence="6">The sequence shown here is derived from an EMBL/GenBank/DDBJ whole genome shotgun (WGS) entry which is preliminary data.</text>
</comment>
<feature type="compositionally biased region" description="Acidic residues" evidence="3">
    <location>
        <begin position="43"/>
        <end position="54"/>
    </location>
</feature>
<dbReference type="OrthoDB" id="5783963at2759"/>
<feature type="domain" description="AATF leucine zipper-containing" evidence="5">
    <location>
        <begin position="223"/>
        <end position="346"/>
    </location>
</feature>
<name>A0A4V4NGA8_9ASCO</name>
<feature type="region of interest" description="Disordered" evidence="3">
    <location>
        <begin position="394"/>
        <end position="434"/>
    </location>
</feature>
<dbReference type="Pfam" id="PF13339">
    <property type="entry name" value="AATF-Che1"/>
    <property type="match status" value="1"/>
</dbReference>
<evidence type="ECO:0000259" key="4">
    <source>
        <dbReference type="Pfam" id="PF08164"/>
    </source>
</evidence>
<evidence type="ECO:0000256" key="1">
    <source>
        <dbReference type="ARBA" id="ARBA00008966"/>
    </source>
</evidence>
<dbReference type="InterPro" id="IPR012617">
    <property type="entry name" value="AATF_C"/>
</dbReference>